<comment type="caution">
    <text evidence="2">The sequence shown here is derived from an EMBL/GenBank/DDBJ whole genome shotgun (WGS) entry which is preliminary data.</text>
</comment>
<dbReference type="InterPro" id="IPR021522">
    <property type="entry name" value="MctB"/>
</dbReference>
<name>A0A917Z7C1_9ACTN</name>
<protein>
    <recommendedName>
        <fullName evidence="4">Copper transporter</fullName>
    </recommendedName>
</protein>
<dbReference type="RefSeq" id="WP_189126838.1">
    <property type="nucleotide sequence ID" value="NZ_BMNH01000019.1"/>
</dbReference>
<dbReference type="AlphaFoldDB" id="A0A917Z7C1"/>
<dbReference type="EMBL" id="BMNH01000019">
    <property type="protein sequence ID" value="GGO76031.1"/>
    <property type="molecule type" value="Genomic_DNA"/>
</dbReference>
<dbReference type="Pfam" id="PF11382">
    <property type="entry name" value="MctB"/>
    <property type="match status" value="1"/>
</dbReference>
<sequence length="325" mass="33087">MIDFRYHLVSIVAIFLALAVGIVLGTTLLQEPALKSAEELTAQLAKTKEELRTQVNLLQGREAGNDAFVSELTPKLVAGELNGEHVLLIEAPGSSSANREAQHQVLLQAGAAITGRVTLTDKYLDPANAGLIDGLVNQLKPADMVFPEGAATYDKASTLLAATLMTTDQGQAGTANQATAAVLDGFETGGLLSVDDEPKKRATLAVMFAPEEPFEGKYAAVQAGALASLAGGLDAGGKGTVMTGSGSSAVGPGGALTTVRDDGDMAKRVSTVDTPDMPAGQIVIVYALREQARGGVGQYGIGAGASGPMPALPTSSPSPSNESGS</sequence>
<gene>
    <name evidence="2" type="ORF">GCM10012289_52450</name>
</gene>
<dbReference type="GO" id="GO:0016020">
    <property type="term" value="C:membrane"/>
    <property type="evidence" value="ECO:0007669"/>
    <property type="project" value="InterPro"/>
</dbReference>
<dbReference type="GO" id="GO:0055070">
    <property type="term" value="P:copper ion homeostasis"/>
    <property type="evidence" value="ECO:0007669"/>
    <property type="project" value="InterPro"/>
</dbReference>
<evidence type="ECO:0008006" key="4">
    <source>
        <dbReference type="Google" id="ProtNLM"/>
    </source>
</evidence>
<feature type="region of interest" description="Disordered" evidence="1">
    <location>
        <begin position="306"/>
        <end position="325"/>
    </location>
</feature>
<accession>A0A917Z7C1</accession>
<proteinExistence type="predicted"/>
<evidence type="ECO:0000313" key="2">
    <source>
        <dbReference type="EMBL" id="GGO76031.1"/>
    </source>
</evidence>
<dbReference type="Proteomes" id="UP000646523">
    <property type="component" value="Unassembled WGS sequence"/>
</dbReference>
<organism evidence="2 3">
    <name type="scientific">Nonomuraea cavernae</name>
    <dbReference type="NCBI Taxonomy" id="2045107"/>
    <lineage>
        <taxon>Bacteria</taxon>
        <taxon>Bacillati</taxon>
        <taxon>Actinomycetota</taxon>
        <taxon>Actinomycetes</taxon>
        <taxon>Streptosporangiales</taxon>
        <taxon>Streptosporangiaceae</taxon>
        <taxon>Nonomuraea</taxon>
    </lineage>
</organism>
<reference evidence="2" key="1">
    <citation type="journal article" date="2014" name="Int. J. Syst. Evol. Microbiol.">
        <title>Complete genome sequence of Corynebacterium casei LMG S-19264T (=DSM 44701T), isolated from a smear-ripened cheese.</title>
        <authorList>
            <consortium name="US DOE Joint Genome Institute (JGI-PGF)"/>
            <person name="Walter F."/>
            <person name="Albersmeier A."/>
            <person name="Kalinowski J."/>
            <person name="Ruckert C."/>
        </authorList>
    </citation>
    <scope>NUCLEOTIDE SEQUENCE</scope>
    <source>
        <strain evidence="2">CGMCC 4.7368</strain>
    </source>
</reference>
<reference evidence="2" key="2">
    <citation type="submission" date="2020-09" db="EMBL/GenBank/DDBJ databases">
        <authorList>
            <person name="Sun Q."/>
            <person name="Zhou Y."/>
        </authorList>
    </citation>
    <scope>NUCLEOTIDE SEQUENCE</scope>
    <source>
        <strain evidence="2">CGMCC 4.7368</strain>
    </source>
</reference>
<evidence type="ECO:0000313" key="3">
    <source>
        <dbReference type="Proteomes" id="UP000646523"/>
    </source>
</evidence>
<evidence type="ECO:0000256" key="1">
    <source>
        <dbReference type="SAM" id="MobiDB-lite"/>
    </source>
</evidence>
<keyword evidence="3" id="KW-1185">Reference proteome</keyword>
<feature type="compositionally biased region" description="Low complexity" evidence="1">
    <location>
        <begin position="313"/>
        <end position="325"/>
    </location>
</feature>